<dbReference type="CDD" id="cd06171">
    <property type="entry name" value="Sigma70_r4"/>
    <property type="match status" value="1"/>
</dbReference>
<accession>A0A540PA36</accession>
<dbReference type="EMBL" id="SPAZ01000041">
    <property type="protein sequence ID" value="TQE38801.1"/>
    <property type="molecule type" value="Genomic_DNA"/>
</dbReference>
<dbReference type="InterPro" id="IPR007627">
    <property type="entry name" value="RNA_pol_sigma70_r2"/>
</dbReference>
<evidence type="ECO:0000256" key="4">
    <source>
        <dbReference type="ARBA" id="ARBA00023125"/>
    </source>
</evidence>
<dbReference type="InterPro" id="IPR036388">
    <property type="entry name" value="WH-like_DNA-bd_sf"/>
</dbReference>
<dbReference type="InterPro" id="IPR013324">
    <property type="entry name" value="RNA_pol_sigma_r3/r4-like"/>
</dbReference>
<sequence>MTELPLDFEAFHRMHRPAYVSWAKTYLNNKADAEEAVDRAFEQLLLAWPEILTKESPAAYAWQVMKNRTIDVARARGRREVLVDTAAFETTALREAVDPMGQLEESINLFQAIEALPERQRDVVVLLYSHGHSVREAADHLGITPAAVRSTARYARRRLQEILGLTKEGQADDVAH</sequence>
<dbReference type="InterPro" id="IPR014284">
    <property type="entry name" value="RNA_pol_sigma-70_dom"/>
</dbReference>
<dbReference type="SUPFAM" id="SSF88659">
    <property type="entry name" value="Sigma3 and sigma4 domains of RNA polymerase sigma factors"/>
    <property type="match status" value="1"/>
</dbReference>
<reference evidence="6 7" key="1">
    <citation type="submission" date="2019-03" db="EMBL/GenBank/DDBJ databases">
        <title>Comparative genomic analyses of the sweetpotato soil rot pathogen, Streptomyces ipomoeae.</title>
        <authorList>
            <person name="Ruschel Soares N."/>
            <person name="Badger J.H."/>
            <person name="Huguet-Tapia J.C."/>
            <person name="Clark C.A."/>
            <person name="Pettis G.S."/>
        </authorList>
    </citation>
    <scope>NUCLEOTIDE SEQUENCE [LARGE SCALE GENOMIC DNA]</scope>
    <source>
        <strain evidence="6 7">88-35</strain>
    </source>
</reference>
<dbReference type="RefSeq" id="WP_048821741.1">
    <property type="nucleotide sequence ID" value="NZ_CP182305.1"/>
</dbReference>
<dbReference type="Pfam" id="PF08281">
    <property type="entry name" value="Sigma70_r4_2"/>
    <property type="match status" value="1"/>
</dbReference>
<comment type="caution">
    <text evidence="6">The sequence shown here is derived from an EMBL/GenBank/DDBJ whole genome shotgun (WGS) entry which is preliminary data.</text>
</comment>
<comment type="similarity">
    <text evidence="1">Belongs to the sigma-70 factor family. ECF subfamily.</text>
</comment>
<organism evidence="6 7">
    <name type="scientific">Streptomyces ipomoeae</name>
    <dbReference type="NCBI Taxonomy" id="103232"/>
    <lineage>
        <taxon>Bacteria</taxon>
        <taxon>Bacillati</taxon>
        <taxon>Actinomycetota</taxon>
        <taxon>Actinomycetes</taxon>
        <taxon>Kitasatosporales</taxon>
        <taxon>Streptomycetaceae</taxon>
        <taxon>Streptomyces</taxon>
    </lineage>
</organism>
<keyword evidence="3" id="KW-0731">Sigma factor</keyword>
<gene>
    <name evidence="6" type="ORF">Sipo8835_03910</name>
</gene>
<dbReference type="Proteomes" id="UP000318720">
    <property type="component" value="Unassembled WGS sequence"/>
</dbReference>
<proteinExistence type="inferred from homology"/>
<dbReference type="InterPro" id="IPR013249">
    <property type="entry name" value="RNA_pol_sigma70_r4_t2"/>
</dbReference>
<evidence type="ECO:0000256" key="2">
    <source>
        <dbReference type="ARBA" id="ARBA00023015"/>
    </source>
</evidence>
<keyword evidence="4" id="KW-0238">DNA-binding</keyword>
<dbReference type="GO" id="GO:0006352">
    <property type="term" value="P:DNA-templated transcription initiation"/>
    <property type="evidence" value="ECO:0007669"/>
    <property type="project" value="InterPro"/>
</dbReference>
<dbReference type="GO" id="GO:0003677">
    <property type="term" value="F:DNA binding"/>
    <property type="evidence" value="ECO:0007669"/>
    <property type="project" value="UniProtKB-KW"/>
</dbReference>
<protein>
    <submittedName>
        <fullName evidence="6">Sigma-70 family RNA polymerase sigma factor</fullName>
    </submittedName>
</protein>
<dbReference type="Gene3D" id="1.10.1740.10">
    <property type="match status" value="1"/>
</dbReference>
<dbReference type="NCBIfam" id="TIGR02937">
    <property type="entry name" value="sigma70-ECF"/>
    <property type="match status" value="1"/>
</dbReference>
<evidence type="ECO:0000256" key="3">
    <source>
        <dbReference type="ARBA" id="ARBA00023082"/>
    </source>
</evidence>
<dbReference type="InterPro" id="IPR013325">
    <property type="entry name" value="RNA_pol_sigma_r2"/>
</dbReference>
<evidence type="ECO:0000313" key="6">
    <source>
        <dbReference type="EMBL" id="TQE38801.1"/>
    </source>
</evidence>
<dbReference type="PANTHER" id="PTHR43133:SF8">
    <property type="entry name" value="RNA POLYMERASE SIGMA FACTOR HI_1459-RELATED"/>
    <property type="match status" value="1"/>
</dbReference>
<dbReference type="SUPFAM" id="SSF88946">
    <property type="entry name" value="Sigma2 domain of RNA polymerase sigma factors"/>
    <property type="match status" value="1"/>
</dbReference>
<dbReference type="PANTHER" id="PTHR43133">
    <property type="entry name" value="RNA POLYMERASE ECF-TYPE SIGMA FACTO"/>
    <property type="match status" value="1"/>
</dbReference>
<dbReference type="Pfam" id="PF04542">
    <property type="entry name" value="Sigma70_r2"/>
    <property type="match status" value="1"/>
</dbReference>
<keyword evidence="2" id="KW-0805">Transcription regulation</keyword>
<dbReference type="Gene3D" id="1.10.10.10">
    <property type="entry name" value="Winged helix-like DNA-binding domain superfamily/Winged helix DNA-binding domain"/>
    <property type="match status" value="1"/>
</dbReference>
<evidence type="ECO:0000313" key="7">
    <source>
        <dbReference type="Proteomes" id="UP000318720"/>
    </source>
</evidence>
<evidence type="ECO:0000256" key="5">
    <source>
        <dbReference type="ARBA" id="ARBA00023163"/>
    </source>
</evidence>
<dbReference type="GeneID" id="301695999"/>
<dbReference type="GO" id="GO:0016987">
    <property type="term" value="F:sigma factor activity"/>
    <property type="evidence" value="ECO:0007669"/>
    <property type="project" value="UniProtKB-KW"/>
</dbReference>
<evidence type="ECO:0000256" key="1">
    <source>
        <dbReference type="ARBA" id="ARBA00010641"/>
    </source>
</evidence>
<keyword evidence="5" id="KW-0804">Transcription</keyword>
<dbReference type="InterPro" id="IPR039425">
    <property type="entry name" value="RNA_pol_sigma-70-like"/>
</dbReference>
<name>A0A540PA36_9ACTN</name>
<dbReference type="AlphaFoldDB" id="A0A540PA36"/>